<dbReference type="Ensembl" id="ENSCINT00000016267.3">
    <property type="protein sequence ID" value="ENSCINP00000016267.3"/>
    <property type="gene ID" value="ENSCING00000007953.3"/>
</dbReference>
<dbReference type="Pfam" id="PF03567">
    <property type="entry name" value="Sulfotransfer_2"/>
    <property type="match status" value="1"/>
</dbReference>
<keyword evidence="4 8" id="KW-0812">Transmembrane</keyword>
<protein>
    <recommendedName>
        <fullName evidence="8">Heparan-sulfate 6-O-sulfotransferase</fullName>
        <ecNumber evidence="8">2.8.2.-</ecNumber>
    </recommendedName>
</protein>
<evidence type="ECO:0000256" key="3">
    <source>
        <dbReference type="ARBA" id="ARBA00022679"/>
    </source>
</evidence>
<sequence>MNNVLQKFSLKEIQKKAFIWIVLASLIFLFYLSLQATNTGFSEKPLTNKASSTKKSNTVSSANNVKQLGVVIPSTTLNNIGQHDLSATKVLPMATIQTNMSIAVDFDINSTDVMVVLHMQKTSGSTFGRHLVRDLEPPFTCEYVQKKMSLCPRPNGQETWLFSRFSRGWRCGVHAGWTSLTECVPLLFHDPKLERRYFYITVLREPVARFLSEWGHVRRAATWDQHKFLCNKVQTPQKVCWGEALDWRNASLEEFINCDINFGRNRQTRMLADLKLVNCSAFGDEEHDRIMLKSAKHNLMSMPFFGLAERQVDSQALFEQTFGIKFTKQFVDKSETHVSNIVLDEEVSDKIRKLNHLDVQLYKYAKEIFARRYERIRKDKQK</sequence>
<dbReference type="PANTHER" id="PTHR12812:SF0">
    <property type="entry name" value="HEPARAN-SULFATE 6-O-SULFOTRANSFERASE"/>
    <property type="match status" value="1"/>
</dbReference>
<name>F6Z8E9_CIOIN</name>
<gene>
    <name evidence="9" type="primary">LOC100182982</name>
</gene>
<organism evidence="9 10">
    <name type="scientific">Ciona intestinalis</name>
    <name type="common">Transparent sea squirt</name>
    <name type="synonym">Ascidia intestinalis</name>
    <dbReference type="NCBI Taxonomy" id="7719"/>
    <lineage>
        <taxon>Eukaryota</taxon>
        <taxon>Metazoa</taxon>
        <taxon>Chordata</taxon>
        <taxon>Tunicata</taxon>
        <taxon>Ascidiacea</taxon>
        <taxon>Phlebobranchia</taxon>
        <taxon>Cionidae</taxon>
        <taxon>Ciona</taxon>
    </lineage>
</organism>
<dbReference type="RefSeq" id="XP_009862399.1">
    <property type="nucleotide sequence ID" value="XM_009864097.3"/>
</dbReference>
<dbReference type="GeneTree" id="ENSGT00950000183071"/>
<comment type="similarity">
    <text evidence="2 8">Belongs to the sulfotransferase 6 family.</text>
</comment>
<keyword evidence="7" id="KW-0325">Glycoprotein</keyword>
<keyword evidence="6 8" id="KW-0472">Membrane</keyword>
<reference evidence="9" key="4">
    <citation type="submission" date="2025-09" db="UniProtKB">
        <authorList>
            <consortium name="Ensembl"/>
        </authorList>
    </citation>
    <scope>IDENTIFICATION</scope>
</reference>
<evidence type="ECO:0000256" key="8">
    <source>
        <dbReference type="RuleBase" id="RU364122"/>
    </source>
</evidence>
<dbReference type="HOGENOM" id="CLU_027877_0_0_1"/>
<dbReference type="GO" id="GO:0017095">
    <property type="term" value="F:heparan sulfate 6-sulfotransferase activity"/>
    <property type="evidence" value="ECO:0000318"/>
    <property type="project" value="GO_Central"/>
</dbReference>
<dbReference type="OMA" id="IYAYQEG"/>
<evidence type="ECO:0000313" key="10">
    <source>
        <dbReference type="Proteomes" id="UP000008144"/>
    </source>
</evidence>
<evidence type="ECO:0000256" key="5">
    <source>
        <dbReference type="ARBA" id="ARBA00022989"/>
    </source>
</evidence>
<reference evidence="9" key="3">
    <citation type="submission" date="2025-08" db="UniProtKB">
        <authorList>
            <consortium name="Ensembl"/>
        </authorList>
    </citation>
    <scope>IDENTIFICATION</scope>
</reference>
<dbReference type="InParanoid" id="F6Z8E9"/>
<evidence type="ECO:0000256" key="2">
    <source>
        <dbReference type="ARBA" id="ARBA00010109"/>
    </source>
</evidence>
<keyword evidence="10" id="KW-1185">Reference proteome</keyword>
<dbReference type="GeneID" id="100182982"/>
<accession>F6Z8E9</accession>
<dbReference type="InterPro" id="IPR005331">
    <property type="entry name" value="Sulfotransferase"/>
</dbReference>
<dbReference type="EC" id="2.8.2.-" evidence="8"/>
<dbReference type="InterPro" id="IPR027417">
    <property type="entry name" value="P-loop_NTPase"/>
</dbReference>
<dbReference type="Gene3D" id="3.40.50.300">
    <property type="entry name" value="P-loop containing nucleotide triphosphate hydrolases"/>
    <property type="match status" value="1"/>
</dbReference>
<dbReference type="Proteomes" id="UP000008144">
    <property type="component" value="Chromosome 1"/>
</dbReference>
<evidence type="ECO:0000256" key="4">
    <source>
        <dbReference type="ARBA" id="ARBA00022692"/>
    </source>
</evidence>
<dbReference type="KEGG" id="cin:100182982"/>
<comment type="catalytic activity">
    <reaction evidence="8">
        <text>alpha-D-glucosaminyl-[heparan sulfate](n) + 3'-phosphoadenylyl sulfate = 6-sulfo-alpha-D-glucosaminyl-[heparan sulfate](n) + adenosine 3',5'-bisphosphate + H(+)</text>
        <dbReference type="Rhea" id="RHEA:56604"/>
        <dbReference type="Rhea" id="RHEA-COMP:9830"/>
        <dbReference type="Rhea" id="RHEA-COMP:14621"/>
        <dbReference type="ChEBI" id="CHEBI:15378"/>
        <dbReference type="ChEBI" id="CHEBI:58339"/>
        <dbReference type="ChEBI" id="CHEBI:58343"/>
        <dbReference type="ChEBI" id="CHEBI:58388"/>
        <dbReference type="ChEBI" id="CHEBI:140604"/>
    </reaction>
</comment>
<keyword evidence="5 8" id="KW-1133">Transmembrane helix</keyword>
<reference evidence="9" key="2">
    <citation type="journal article" date="2008" name="Genome Biol.">
        <title>Improved genome assembly and evidence-based global gene model set for the chordate Ciona intestinalis: new insight into intron and operon populations.</title>
        <authorList>
            <person name="Satou Y."/>
            <person name="Mineta K."/>
            <person name="Ogasawara M."/>
            <person name="Sasakura Y."/>
            <person name="Shoguchi E."/>
            <person name="Ueno K."/>
            <person name="Yamada L."/>
            <person name="Matsumoto J."/>
            <person name="Wasserscheid J."/>
            <person name="Dewar K."/>
            <person name="Wiley G.B."/>
            <person name="Macmil S.L."/>
            <person name="Roe B.A."/>
            <person name="Zeller R.W."/>
            <person name="Hastings K.E."/>
            <person name="Lemaire P."/>
            <person name="Lindquist E."/>
            <person name="Endo T."/>
            <person name="Hotta K."/>
            <person name="Inaba K."/>
        </authorList>
    </citation>
    <scope>NUCLEOTIDE SEQUENCE [LARGE SCALE GENOMIC DNA]</scope>
    <source>
        <strain evidence="9">wild type</strain>
    </source>
</reference>
<reference evidence="10" key="1">
    <citation type="journal article" date="2002" name="Science">
        <title>The draft genome of Ciona intestinalis: insights into chordate and vertebrate origins.</title>
        <authorList>
            <person name="Dehal P."/>
            <person name="Satou Y."/>
            <person name="Campbell R.K."/>
            <person name="Chapman J."/>
            <person name="Degnan B."/>
            <person name="De Tomaso A."/>
            <person name="Davidson B."/>
            <person name="Di Gregorio A."/>
            <person name="Gelpke M."/>
            <person name="Goodstein D.M."/>
            <person name="Harafuji N."/>
            <person name="Hastings K.E."/>
            <person name="Ho I."/>
            <person name="Hotta K."/>
            <person name="Huang W."/>
            <person name="Kawashima T."/>
            <person name="Lemaire P."/>
            <person name="Martinez D."/>
            <person name="Meinertzhagen I.A."/>
            <person name="Necula S."/>
            <person name="Nonaka M."/>
            <person name="Putnam N."/>
            <person name="Rash S."/>
            <person name="Saiga H."/>
            <person name="Satake M."/>
            <person name="Terry A."/>
            <person name="Yamada L."/>
            <person name="Wang H.G."/>
            <person name="Awazu S."/>
            <person name="Azumi K."/>
            <person name="Boore J."/>
            <person name="Branno M."/>
            <person name="Chin-Bow S."/>
            <person name="DeSantis R."/>
            <person name="Doyle S."/>
            <person name="Francino P."/>
            <person name="Keys D.N."/>
            <person name="Haga S."/>
            <person name="Hayashi H."/>
            <person name="Hino K."/>
            <person name="Imai K.S."/>
            <person name="Inaba K."/>
            <person name="Kano S."/>
            <person name="Kobayashi K."/>
            <person name="Kobayashi M."/>
            <person name="Lee B.I."/>
            <person name="Makabe K.W."/>
            <person name="Manohar C."/>
            <person name="Matassi G."/>
            <person name="Medina M."/>
            <person name="Mochizuki Y."/>
            <person name="Mount S."/>
            <person name="Morishita T."/>
            <person name="Miura S."/>
            <person name="Nakayama A."/>
            <person name="Nishizaka S."/>
            <person name="Nomoto H."/>
            <person name="Ohta F."/>
            <person name="Oishi K."/>
            <person name="Rigoutsos I."/>
            <person name="Sano M."/>
            <person name="Sasaki A."/>
            <person name="Sasakura Y."/>
            <person name="Shoguchi E."/>
            <person name="Shin-i T."/>
            <person name="Spagnuolo A."/>
            <person name="Stainier D."/>
            <person name="Suzuki M.M."/>
            <person name="Tassy O."/>
            <person name="Takatori N."/>
            <person name="Tokuoka M."/>
            <person name="Yagi K."/>
            <person name="Yoshizaki F."/>
            <person name="Wada S."/>
            <person name="Zhang C."/>
            <person name="Hyatt P.D."/>
            <person name="Larimer F."/>
            <person name="Detter C."/>
            <person name="Doggett N."/>
            <person name="Glavina T."/>
            <person name="Hawkins T."/>
            <person name="Richardson P."/>
            <person name="Lucas S."/>
            <person name="Kohara Y."/>
            <person name="Levine M."/>
            <person name="Satoh N."/>
            <person name="Rokhsar D.S."/>
        </authorList>
    </citation>
    <scope>NUCLEOTIDE SEQUENCE [LARGE SCALE GENOMIC DNA]</scope>
</reference>
<keyword evidence="8" id="KW-0735">Signal-anchor</keyword>
<dbReference type="STRING" id="7719.ENSCINP00000016267"/>
<dbReference type="PANTHER" id="PTHR12812">
    <property type="entry name" value="HEPARAN SULFATE 6-O-SULFOTRANSFERASE 3"/>
    <property type="match status" value="1"/>
</dbReference>
<dbReference type="EMBL" id="EAAA01000278">
    <property type="status" value="NOT_ANNOTATED_CDS"/>
    <property type="molecule type" value="Genomic_DNA"/>
</dbReference>
<comment type="function">
    <text evidence="8">6-O-sulfation enzyme which catalyzes the transfer of sulfate from 3'-phosphoadenosine 5'-phosphosulfate (PAPS) to position 6 of the N-sulfoglucosamine residue (GlcNS) of heparan sulfate.</text>
</comment>
<evidence type="ECO:0000256" key="6">
    <source>
        <dbReference type="ARBA" id="ARBA00023136"/>
    </source>
</evidence>
<keyword evidence="3 8" id="KW-0808">Transferase</keyword>
<dbReference type="GO" id="GO:0016020">
    <property type="term" value="C:membrane"/>
    <property type="evidence" value="ECO:0007669"/>
    <property type="project" value="UniProtKB-SubCell"/>
</dbReference>
<dbReference type="AlphaFoldDB" id="F6Z8E9"/>
<dbReference type="SUPFAM" id="SSF52540">
    <property type="entry name" value="P-loop containing nucleoside triphosphate hydrolases"/>
    <property type="match status" value="1"/>
</dbReference>
<evidence type="ECO:0000256" key="1">
    <source>
        <dbReference type="ARBA" id="ARBA00004167"/>
    </source>
</evidence>
<dbReference type="FunCoup" id="F6Z8E9">
    <property type="interactions" value="102"/>
</dbReference>
<dbReference type="GO" id="GO:0015012">
    <property type="term" value="P:heparan sulfate proteoglycan biosynthetic process"/>
    <property type="evidence" value="ECO:0000318"/>
    <property type="project" value="GO_Central"/>
</dbReference>
<dbReference type="InterPro" id="IPR010635">
    <property type="entry name" value="Heparan_SO4-6-sulfoTrfase"/>
</dbReference>
<evidence type="ECO:0000313" key="9">
    <source>
        <dbReference type="Ensembl" id="ENSCINP00000016267.3"/>
    </source>
</evidence>
<proteinExistence type="inferred from homology"/>
<dbReference type="OrthoDB" id="406981at2759"/>
<feature type="transmembrane region" description="Helical" evidence="8">
    <location>
        <begin position="17"/>
        <end position="34"/>
    </location>
</feature>
<evidence type="ECO:0000256" key="7">
    <source>
        <dbReference type="ARBA" id="ARBA00023180"/>
    </source>
</evidence>
<accession>A0A1W3JJS7</accession>
<comment type="subcellular location">
    <subcellularLocation>
        <location evidence="1">Membrane</location>
        <topology evidence="1">Single-pass membrane protein</topology>
    </subcellularLocation>
    <subcellularLocation>
        <location evidence="8">Membrane</location>
        <topology evidence="8">Single-pass type II membrane protein</topology>
    </subcellularLocation>
</comment>